<evidence type="ECO:0000313" key="8">
    <source>
        <dbReference type="Proteomes" id="UP001232973"/>
    </source>
</evidence>
<comment type="similarity">
    <text evidence="6">Belongs to the inorganic carbon transporter (TC 9.A.2) DabA family.</text>
</comment>
<dbReference type="PANTHER" id="PTHR38344">
    <property type="entry name" value="UPF0753 PROTEIN AQ_863"/>
    <property type="match status" value="1"/>
</dbReference>
<proteinExistence type="inferred from homology"/>
<sequence length="891" mass="100048">MDGTLTYSEPGVQQDFDMPDEPDFALSDDIADVVRSASRVIAPLGPIASFAARSPWSGLEDQSFDEVARWLKAVRDVDIYPSAAMLREAMHRGEIDQNKIEQGMQRWLDAQCLHVPREAAERFCRTALELDDVPAALLEAPEVKRLAERLAETSRNFDVLMKRELAVQTLSFRLEQQTGNQAAQELDRHVVKWCKLYLRGASNASWSMPVRELGFYRAWRRLVPYDPALTRSQRQRLQHWPHEAADALQQALSALDIAPQQMQNYLEAHLLSLPGWAGMMLWRVQETPEEASLLMEYLAVRISLEWAILQPNLPIPAPQVDETSLLVRLIAAWAHWGGMPVEAWSACTASEQQARLELAMRFDDLLRRRTWLEAWEETEEERFKTIIAARTSAPQAEAPTAPKAPALAQLAFCIDTRSEPFRRALEQAGPFETFGVAGFFGLPIETCELGSSHSHASLPVMLRPKHKITESASPAAFEQYQQRREAEKSVKHTFHAMKQNMLTSLLLPEVSGPWLSLQMLARSLFPRSAGLIFGRLRDKWLQKPHTELSLDSIPTSSDLPIGFSEREKVDYVRQTLRAMGLTRNFAPLVVICGHGSHTTNNPYAAALDCGACGGASGSFNARVFATLCNQAQVRAALEADEIVIPEDTVFAAAEHNTTLNELRFVYLPKLSAAAQRALDALQAALPKVTEGVNTALRSRLPDLGFGFTNPTRAMQRFAEDWSEVRPEWGLARNAAFLIGTRQRTKGCNLDGRVFLHSYDWRQDHDGEILANIIAGPATVAQWINLQYYASTVAPHYYGSGNKATQTVAAGFGVMQGNASDLMTGLPWQSVMKSDEECYHEPLRLLVIIEAPREHVERLMRQDDAFRQKVEHGWIRLAIIDANGRWETWSQR</sequence>
<evidence type="ECO:0000256" key="1">
    <source>
        <dbReference type="ARBA" id="ARBA00022448"/>
    </source>
</evidence>
<comment type="subcellular location">
    <subcellularLocation>
        <location evidence="6">Cell membrane</location>
        <topology evidence="6">Peripheral membrane protein</topology>
    </subcellularLocation>
</comment>
<evidence type="ECO:0000256" key="2">
    <source>
        <dbReference type="ARBA" id="ARBA00022475"/>
    </source>
</evidence>
<evidence type="ECO:0000256" key="5">
    <source>
        <dbReference type="ARBA" id="ARBA00023136"/>
    </source>
</evidence>
<feature type="binding site" evidence="6">
    <location>
        <position position="609"/>
    </location>
    <ligand>
        <name>Zn(2+)</name>
        <dbReference type="ChEBI" id="CHEBI:29105"/>
    </ligand>
</feature>
<comment type="function">
    <text evidence="6">Part of an energy-coupled inorganic carbon pump.</text>
</comment>
<keyword evidence="1 6" id="KW-0813">Transport</keyword>
<dbReference type="Pfam" id="PF10070">
    <property type="entry name" value="DabA"/>
    <property type="match status" value="1"/>
</dbReference>
<comment type="caution">
    <text evidence="7">The sequence shown here is derived from an EMBL/GenBank/DDBJ whole genome shotgun (WGS) entry which is preliminary data.</text>
</comment>
<dbReference type="EMBL" id="JAUSTP010000002">
    <property type="protein sequence ID" value="MDQ0188873.1"/>
    <property type="molecule type" value="Genomic_DNA"/>
</dbReference>
<accession>A0ABT9XEZ5</accession>
<name>A0ABT9XEZ5_9BACL</name>
<dbReference type="PANTHER" id="PTHR38344:SF1">
    <property type="entry name" value="INORGANIC CARBON TRANSPORTER SUBUNIT DABA-RELATED"/>
    <property type="match status" value="1"/>
</dbReference>
<comment type="subunit">
    <text evidence="6">Forms a complex with DabB.</text>
</comment>
<organism evidence="7 8">
    <name type="scientific">Alicyclobacillus cycloheptanicus</name>
    <dbReference type="NCBI Taxonomy" id="1457"/>
    <lineage>
        <taxon>Bacteria</taxon>
        <taxon>Bacillati</taxon>
        <taxon>Bacillota</taxon>
        <taxon>Bacilli</taxon>
        <taxon>Bacillales</taxon>
        <taxon>Alicyclobacillaceae</taxon>
        <taxon>Alicyclobacillus</taxon>
    </lineage>
</organism>
<comment type="cofactor">
    <cofactor evidence="6">
        <name>Zn(2+)</name>
        <dbReference type="ChEBI" id="CHEBI:29105"/>
    </cofactor>
</comment>
<dbReference type="Proteomes" id="UP001232973">
    <property type="component" value="Unassembled WGS sequence"/>
</dbReference>
<feature type="binding site" evidence="6">
    <location>
        <position position="594"/>
    </location>
    <ligand>
        <name>Zn(2+)</name>
        <dbReference type="ChEBI" id="CHEBI:29105"/>
    </ligand>
</feature>
<feature type="binding site" evidence="6">
    <location>
        <position position="415"/>
    </location>
    <ligand>
        <name>Zn(2+)</name>
        <dbReference type="ChEBI" id="CHEBI:29105"/>
    </ligand>
</feature>
<protein>
    <recommendedName>
        <fullName evidence="6">Probable inorganic carbon transporter subunit DabA</fullName>
    </recommendedName>
</protein>
<evidence type="ECO:0000256" key="4">
    <source>
        <dbReference type="ARBA" id="ARBA00022833"/>
    </source>
</evidence>
<gene>
    <name evidence="6" type="primary">dabA</name>
    <name evidence="7" type="ORF">J2S03_000685</name>
</gene>
<keyword evidence="2 6" id="KW-1003">Cell membrane</keyword>
<reference evidence="7 8" key="1">
    <citation type="submission" date="2023-07" db="EMBL/GenBank/DDBJ databases">
        <title>Genomic Encyclopedia of Type Strains, Phase IV (KMG-IV): sequencing the most valuable type-strain genomes for metagenomic binning, comparative biology and taxonomic classification.</title>
        <authorList>
            <person name="Goeker M."/>
        </authorList>
    </citation>
    <scope>NUCLEOTIDE SEQUENCE [LARGE SCALE GENOMIC DNA]</scope>
    <source>
        <strain evidence="7 8">DSM 4006</strain>
    </source>
</reference>
<keyword evidence="4 6" id="KW-0862">Zinc</keyword>
<keyword evidence="3 6" id="KW-0479">Metal-binding</keyword>
<dbReference type="InterPro" id="IPR018752">
    <property type="entry name" value="DabA"/>
</dbReference>
<evidence type="ECO:0000313" key="7">
    <source>
        <dbReference type="EMBL" id="MDQ0188873.1"/>
    </source>
</evidence>
<feature type="binding site" evidence="6">
    <location>
        <position position="413"/>
    </location>
    <ligand>
        <name>Zn(2+)</name>
        <dbReference type="ChEBI" id="CHEBI:29105"/>
    </ligand>
</feature>
<keyword evidence="5 6" id="KW-0472">Membrane</keyword>
<dbReference type="HAMAP" id="MF_01871">
    <property type="entry name" value="DabA"/>
    <property type="match status" value="1"/>
</dbReference>
<evidence type="ECO:0000256" key="3">
    <source>
        <dbReference type="ARBA" id="ARBA00022723"/>
    </source>
</evidence>
<keyword evidence="8" id="KW-1185">Reference proteome</keyword>
<evidence type="ECO:0000256" key="6">
    <source>
        <dbReference type="HAMAP-Rule" id="MF_01871"/>
    </source>
</evidence>